<evidence type="ECO:0000313" key="4">
    <source>
        <dbReference type="Proteomes" id="UP000575083"/>
    </source>
</evidence>
<sequence length="292" mass="30776">MKLRPFQQVDVFTDQAYRGNPLAVVLDGEGISTEAMQEFTNWTNLSEATFLLPPTPEGRAAGADYRVRIFCPGRELPFAGHPTLGSCHAWLGAGGQPQTPGRVVQECGVGLVPLRQDGARLAFAAPERLRSGPLDEADVALIARGLGVPRSDILHHAWCDNGPKWRGVMLKSAEQVLALRPDSAILAGLDIGVVGPRGKVGVIGADTSREDIAFEVRAFFPGNAGLAEDPVTGSLNAALAQWLIGAGLAPTSYIASQGTALGRAGRVHVHQEGADIWIGGHSVTCVQGEVLL</sequence>
<dbReference type="GO" id="GO:0016853">
    <property type="term" value="F:isomerase activity"/>
    <property type="evidence" value="ECO:0007669"/>
    <property type="project" value="TreeGrafter"/>
</dbReference>
<evidence type="ECO:0000313" key="3">
    <source>
        <dbReference type="EMBL" id="MBB6561456.1"/>
    </source>
</evidence>
<dbReference type="GO" id="GO:0005737">
    <property type="term" value="C:cytoplasm"/>
    <property type="evidence" value="ECO:0007669"/>
    <property type="project" value="TreeGrafter"/>
</dbReference>
<protein>
    <submittedName>
        <fullName evidence="3">PhzF family phenazine biosynthesis protein</fullName>
    </submittedName>
</protein>
<comment type="similarity">
    <text evidence="1">Belongs to the PhzF family.</text>
</comment>
<dbReference type="EMBL" id="JACHLK010000008">
    <property type="protein sequence ID" value="MBB6561456.1"/>
    <property type="molecule type" value="Genomic_DNA"/>
</dbReference>
<accession>A0A7X0PHB6</accession>
<dbReference type="Gene3D" id="3.10.310.10">
    <property type="entry name" value="Diaminopimelate Epimerase, Chain A, domain 1"/>
    <property type="match status" value="2"/>
</dbReference>
<dbReference type="InterPro" id="IPR003719">
    <property type="entry name" value="Phenazine_PhzF-like"/>
</dbReference>
<dbReference type="RefSeq" id="WP_184860504.1">
    <property type="nucleotide sequence ID" value="NZ_JACHLK010000008.1"/>
</dbReference>
<feature type="active site" evidence="2">
    <location>
        <position position="47"/>
    </location>
</feature>
<keyword evidence="4" id="KW-1185">Reference proteome</keyword>
<dbReference type="AlphaFoldDB" id="A0A7X0PHB6"/>
<comment type="caution">
    <text evidence="3">The sequence shown here is derived from an EMBL/GenBank/DDBJ whole genome shotgun (WGS) entry which is preliminary data.</text>
</comment>
<dbReference type="PIRSF" id="PIRSF016184">
    <property type="entry name" value="PhzC_PhzF"/>
    <property type="match status" value="1"/>
</dbReference>
<dbReference type="Proteomes" id="UP000575083">
    <property type="component" value="Unassembled WGS sequence"/>
</dbReference>
<gene>
    <name evidence="3" type="ORF">HNP48_004149</name>
</gene>
<dbReference type="PANTHER" id="PTHR13774:SF32">
    <property type="entry name" value="ANTISENSE-ENHANCING SEQUENCE 1"/>
    <property type="match status" value="1"/>
</dbReference>
<evidence type="ECO:0000256" key="1">
    <source>
        <dbReference type="ARBA" id="ARBA00008270"/>
    </source>
</evidence>
<proteinExistence type="inferred from homology"/>
<evidence type="ECO:0000256" key="2">
    <source>
        <dbReference type="PIRSR" id="PIRSR016184-1"/>
    </source>
</evidence>
<name>A0A7X0PHB6_9BURK</name>
<dbReference type="SUPFAM" id="SSF54506">
    <property type="entry name" value="Diaminopimelate epimerase-like"/>
    <property type="match status" value="1"/>
</dbReference>
<dbReference type="PANTHER" id="PTHR13774">
    <property type="entry name" value="PHENAZINE BIOSYNTHESIS PROTEIN"/>
    <property type="match status" value="1"/>
</dbReference>
<dbReference type="Pfam" id="PF02567">
    <property type="entry name" value="PhzC-PhzF"/>
    <property type="match status" value="1"/>
</dbReference>
<organism evidence="3 4">
    <name type="scientific">Acidovorax soli</name>
    <dbReference type="NCBI Taxonomy" id="592050"/>
    <lineage>
        <taxon>Bacteria</taxon>
        <taxon>Pseudomonadati</taxon>
        <taxon>Pseudomonadota</taxon>
        <taxon>Betaproteobacteria</taxon>
        <taxon>Burkholderiales</taxon>
        <taxon>Comamonadaceae</taxon>
        <taxon>Acidovorax</taxon>
    </lineage>
</organism>
<dbReference type="NCBIfam" id="TIGR00654">
    <property type="entry name" value="PhzF_family"/>
    <property type="match status" value="1"/>
</dbReference>
<reference evidence="3 4" key="1">
    <citation type="submission" date="2020-08" db="EMBL/GenBank/DDBJ databases">
        <title>Functional genomics of gut bacteria from endangered species of beetles.</title>
        <authorList>
            <person name="Carlos-Shanley C."/>
        </authorList>
    </citation>
    <scope>NUCLEOTIDE SEQUENCE [LARGE SCALE GENOMIC DNA]</scope>
    <source>
        <strain evidence="3 4">S00198</strain>
    </source>
</reference>